<name>D4B310_ARTBC</name>
<proteinExistence type="predicted"/>
<sequence length="166" mass="19162">MLDLLGRPRKNLRRQIYFPVYLDRAAVPIHHLQGTGRWTLEGRRKRWKSREEDEKDRKELFDLVYICLSIRPGGVLYLAEMEGVDADPPCHPQAVSPLEYPSILIKSKACLTKNSYNEAKCRNQIIQLYKCCNALYTQKGEDAKTPSCPKPSLLKLKLKQIENGDF</sequence>
<dbReference type="InterPro" id="IPR009069">
    <property type="entry name" value="Cys_alpha_HP_mot_SF"/>
</dbReference>
<dbReference type="STRING" id="663331.D4B310"/>
<dbReference type="AlphaFoldDB" id="D4B310"/>
<dbReference type="KEGG" id="abe:ARB_02844"/>
<dbReference type="InterPro" id="IPR027179">
    <property type="entry name" value="CMC4"/>
</dbReference>
<dbReference type="RefSeq" id="XP_003010946.1">
    <property type="nucleotide sequence ID" value="XM_003010900.1"/>
</dbReference>
<dbReference type="Proteomes" id="UP000008866">
    <property type="component" value="Unassembled WGS sequence"/>
</dbReference>
<evidence type="ECO:0000313" key="3">
    <source>
        <dbReference type="Proteomes" id="UP000008866"/>
    </source>
</evidence>
<reference evidence="3" key="1">
    <citation type="journal article" date="2011" name="Genome Biol.">
        <title>Comparative and functional genomics provide insights into the pathogenicity of dermatophytic fungi.</title>
        <authorList>
            <person name="Burmester A."/>
            <person name="Shelest E."/>
            <person name="Gloeckner G."/>
            <person name="Heddergott C."/>
            <person name="Schindler S."/>
            <person name="Staib P."/>
            <person name="Heidel A."/>
            <person name="Felder M."/>
            <person name="Petzold A."/>
            <person name="Szafranski K."/>
            <person name="Feuermann M."/>
            <person name="Pedruzzi I."/>
            <person name="Priebe S."/>
            <person name="Groth M."/>
            <person name="Winkler R."/>
            <person name="Li W."/>
            <person name="Kniemeyer O."/>
            <person name="Schroeckh V."/>
            <person name="Hertweck C."/>
            <person name="Hube B."/>
            <person name="White T.C."/>
            <person name="Platzer M."/>
            <person name="Guthke R."/>
            <person name="Heitman J."/>
            <person name="Woestemeyer J."/>
            <person name="Zipfel P.F."/>
            <person name="Monod M."/>
            <person name="Brakhage A.A."/>
        </authorList>
    </citation>
    <scope>NUCLEOTIDE SEQUENCE [LARGE SCALE GENOMIC DNA]</scope>
    <source>
        <strain evidence="3">ATCC MYA-4681 / CBS 112371</strain>
    </source>
</reference>
<evidence type="ECO:0000256" key="1">
    <source>
        <dbReference type="ARBA" id="ARBA00019406"/>
    </source>
</evidence>
<protein>
    <recommendedName>
        <fullName evidence="1">Cx9C motif-containing protein 4, mitochondrial</fullName>
    </recommendedName>
</protein>
<dbReference type="Gene3D" id="1.10.287.1130">
    <property type="entry name" value="CytochromE C oxidase copper chaperone"/>
    <property type="match status" value="1"/>
</dbReference>
<dbReference type="EMBL" id="ABSU01000031">
    <property type="protein sequence ID" value="EFE30306.1"/>
    <property type="molecule type" value="Genomic_DNA"/>
</dbReference>
<dbReference type="Pfam" id="PF08991">
    <property type="entry name" value="CMC4"/>
    <property type="match status" value="1"/>
</dbReference>
<organism evidence="2 3">
    <name type="scientific">Arthroderma benhamiae (strain ATCC MYA-4681 / CBS 112371)</name>
    <name type="common">Trichophyton mentagrophytes</name>
    <dbReference type="NCBI Taxonomy" id="663331"/>
    <lineage>
        <taxon>Eukaryota</taxon>
        <taxon>Fungi</taxon>
        <taxon>Dikarya</taxon>
        <taxon>Ascomycota</taxon>
        <taxon>Pezizomycotina</taxon>
        <taxon>Eurotiomycetes</taxon>
        <taxon>Eurotiomycetidae</taxon>
        <taxon>Onygenales</taxon>
        <taxon>Arthrodermataceae</taxon>
        <taxon>Trichophyton</taxon>
    </lineage>
</organism>
<comment type="caution">
    <text evidence="2">The sequence shown here is derived from an EMBL/GenBank/DDBJ whole genome shotgun (WGS) entry which is preliminary data.</text>
</comment>
<keyword evidence="3" id="KW-1185">Reference proteome</keyword>
<gene>
    <name evidence="2" type="ORF">ARB_02844</name>
</gene>
<dbReference type="HOGENOM" id="CLU_1602288_0_0_1"/>
<accession>D4B310</accession>
<dbReference type="GeneID" id="9525063"/>
<evidence type="ECO:0000313" key="2">
    <source>
        <dbReference type="EMBL" id="EFE30306.1"/>
    </source>
</evidence>
<dbReference type="eggNOG" id="ENOG502S7M4">
    <property type="taxonomic scope" value="Eukaryota"/>
</dbReference>
<dbReference type="SUPFAM" id="SSF47072">
    <property type="entry name" value="Cysteine alpha-hairpin motif"/>
    <property type="match status" value="1"/>
</dbReference>